<evidence type="ECO:0000313" key="2">
    <source>
        <dbReference type="EMBL" id="NKY58838.1"/>
    </source>
</evidence>
<reference evidence="2 3" key="1">
    <citation type="submission" date="2020-04" db="EMBL/GenBank/DDBJ databases">
        <title>MicrobeNet Type strains.</title>
        <authorList>
            <person name="Nicholson A.C."/>
        </authorList>
    </citation>
    <scope>NUCLEOTIDE SEQUENCE [LARGE SCALE GENOMIC DNA]</scope>
    <source>
        <strain evidence="2 3">JCM 3332</strain>
    </source>
</reference>
<dbReference type="AlphaFoldDB" id="A0A846YNF2"/>
<dbReference type="EMBL" id="JAAXOT010000012">
    <property type="protein sequence ID" value="NKY58838.1"/>
    <property type="molecule type" value="Genomic_DNA"/>
</dbReference>
<gene>
    <name evidence="2" type="ORF">HGA15_22370</name>
</gene>
<name>A0A846YNF2_9NOCA</name>
<feature type="transmembrane region" description="Helical" evidence="1">
    <location>
        <begin position="228"/>
        <end position="250"/>
    </location>
</feature>
<sequence length="368" mass="39758">MTETSDPGTVVIGVVADPDLPARLARDLAHSLPAALAREDDRTDWRVEVLDDPFEAMYPDLEYVIDKAGRHVRDTSWDLALCLTDLPMRSDGRLVLASLDLRHRVALIPLPALGGVRLRYRLRELAAGIVRALRTGAETAVHPGREAAARAPFRVVRIVDDGAGTVLVERGGPARFAGLLAGMVRANRPWRLFLGLSSALAGSLAGTAFGVLYSSIWQLATALGGFRLTGVVFVAITALAVWIVVGHSLWERQTFRDPIRVGDIRLRNTGTAVTVALGAVVFYAVLFLFTCAAVALVIPPSYLETVLGGPVGVRDYLTIAAMASALGTVAGAVGSGLEDDLTVRKATYGYRDRERRNWVDRQRDQEDP</sequence>
<feature type="transmembrane region" description="Helical" evidence="1">
    <location>
        <begin position="316"/>
        <end position="337"/>
    </location>
</feature>
<evidence type="ECO:0000313" key="3">
    <source>
        <dbReference type="Proteomes" id="UP000570678"/>
    </source>
</evidence>
<dbReference type="RefSeq" id="WP_157117091.1">
    <property type="nucleotide sequence ID" value="NZ_JAAXOT010000012.1"/>
</dbReference>
<feature type="transmembrane region" description="Helical" evidence="1">
    <location>
        <begin position="271"/>
        <end position="296"/>
    </location>
</feature>
<comment type="caution">
    <text evidence="2">The sequence shown here is derived from an EMBL/GenBank/DDBJ whole genome shotgun (WGS) entry which is preliminary data.</text>
</comment>
<protein>
    <recommendedName>
        <fullName evidence="4">5,10-methylene-tetrahydrofolate dehydrogenase</fullName>
    </recommendedName>
</protein>
<keyword evidence="1" id="KW-0472">Membrane</keyword>
<evidence type="ECO:0000256" key="1">
    <source>
        <dbReference type="SAM" id="Phobius"/>
    </source>
</evidence>
<proteinExistence type="predicted"/>
<keyword evidence="1" id="KW-1133">Transmembrane helix</keyword>
<dbReference type="Proteomes" id="UP000570678">
    <property type="component" value="Unassembled WGS sequence"/>
</dbReference>
<feature type="transmembrane region" description="Helical" evidence="1">
    <location>
        <begin position="192"/>
        <end position="216"/>
    </location>
</feature>
<keyword evidence="3" id="KW-1185">Reference proteome</keyword>
<accession>A0A846YNF2</accession>
<keyword evidence="1" id="KW-0812">Transmembrane</keyword>
<organism evidence="2 3">
    <name type="scientific">Nocardia flavorosea</name>
    <dbReference type="NCBI Taxonomy" id="53429"/>
    <lineage>
        <taxon>Bacteria</taxon>
        <taxon>Bacillati</taxon>
        <taxon>Actinomycetota</taxon>
        <taxon>Actinomycetes</taxon>
        <taxon>Mycobacteriales</taxon>
        <taxon>Nocardiaceae</taxon>
        <taxon>Nocardia</taxon>
    </lineage>
</organism>
<evidence type="ECO:0008006" key="4">
    <source>
        <dbReference type="Google" id="ProtNLM"/>
    </source>
</evidence>